<name>A0A381WHX6_9ZZZZ</name>
<dbReference type="PANTHER" id="PTHR30329:SF20">
    <property type="entry name" value="EXPORTED PROTEIN"/>
    <property type="match status" value="1"/>
</dbReference>
<dbReference type="CDD" id="cd07185">
    <property type="entry name" value="OmpA_C-like"/>
    <property type="match status" value="1"/>
</dbReference>
<feature type="region of interest" description="Disordered" evidence="7">
    <location>
        <begin position="476"/>
        <end position="496"/>
    </location>
</feature>
<feature type="transmembrane region" description="Helical" evidence="8">
    <location>
        <begin position="12"/>
        <end position="34"/>
    </location>
</feature>
<dbReference type="GO" id="GO:0005886">
    <property type="term" value="C:plasma membrane"/>
    <property type="evidence" value="ECO:0007669"/>
    <property type="project" value="UniProtKB-SubCell"/>
</dbReference>
<evidence type="ECO:0000256" key="7">
    <source>
        <dbReference type="SAM" id="MobiDB-lite"/>
    </source>
</evidence>
<feature type="compositionally biased region" description="Basic and acidic residues" evidence="7">
    <location>
        <begin position="482"/>
        <end position="492"/>
    </location>
</feature>
<keyword evidence="6 8" id="KW-0472">Membrane</keyword>
<dbReference type="PROSITE" id="PS51123">
    <property type="entry name" value="OMPA_2"/>
    <property type="match status" value="1"/>
</dbReference>
<evidence type="ECO:0000256" key="2">
    <source>
        <dbReference type="ARBA" id="ARBA00008914"/>
    </source>
</evidence>
<dbReference type="PANTHER" id="PTHR30329">
    <property type="entry name" value="STATOR ELEMENT OF FLAGELLAR MOTOR COMPLEX"/>
    <property type="match status" value="1"/>
</dbReference>
<keyword evidence="3" id="KW-1003">Cell membrane</keyword>
<comment type="similarity">
    <text evidence="2">Belongs to the MotB family.</text>
</comment>
<dbReference type="SUPFAM" id="SSF103088">
    <property type="entry name" value="OmpA-like"/>
    <property type="match status" value="1"/>
</dbReference>
<dbReference type="EMBL" id="UINC01011867">
    <property type="protein sequence ID" value="SVA52115.1"/>
    <property type="molecule type" value="Genomic_DNA"/>
</dbReference>
<evidence type="ECO:0000256" key="3">
    <source>
        <dbReference type="ARBA" id="ARBA00022475"/>
    </source>
</evidence>
<keyword evidence="4 8" id="KW-0812">Transmembrane</keyword>
<dbReference type="InterPro" id="IPR038081">
    <property type="entry name" value="CalX-like_sf"/>
</dbReference>
<accession>A0A381WHX6</accession>
<gene>
    <name evidence="10" type="ORF">METZ01_LOCUS104969</name>
</gene>
<dbReference type="InterPro" id="IPR050330">
    <property type="entry name" value="Bact_OuterMem_StrucFunc"/>
</dbReference>
<dbReference type="AlphaFoldDB" id="A0A381WHX6"/>
<evidence type="ECO:0000259" key="9">
    <source>
        <dbReference type="PROSITE" id="PS51123"/>
    </source>
</evidence>
<dbReference type="InterPro" id="IPR036737">
    <property type="entry name" value="OmpA-like_sf"/>
</dbReference>
<evidence type="ECO:0000256" key="1">
    <source>
        <dbReference type="ARBA" id="ARBA00004162"/>
    </source>
</evidence>
<evidence type="ECO:0000256" key="6">
    <source>
        <dbReference type="ARBA" id="ARBA00023136"/>
    </source>
</evidence>
<dbReference type="Pfam" id="PF00691">
    <property type="entry name" value="OmpA"/>
    <property type="match status" value="1"/>
</dbReference>
<dbReference type="Gene3D" id="3.30.1330.60">
    <property type="entry name" value="OmpA-like domain"/>
    <property type="match status" value="1"/>
</dbReference>
<evidence type="ECO:0000313" key="10">
    <source>
        <dbReference type="EMBL" id="SVA52115.1"/>
    </source>
</evidence>
<evidence type="ECO:0000256" key="8">
    <source>
        <dbReference type="SAM" id="Phobius"/>
    </source>
</evidence>
<evidence type="ECO:0000256" key="5">
    <source>
        <dbReference type="ARBA" id="ARBA00022989"/>
    </source>
</evidence>
<organism evidence="10">
    <name type="scientific">marine metagenome</name>
    <dbReference type="NCBI Taxonomy" id="408172"/>
    <lineage>
        <taxon>unclassified sequences</taxon>
        <taxon>metagenomes</taxon>
        <taxon>ecological metagenomes</taxon>
    </lineage>
</organism>
<keyword evidence="5 8" id="KW-1133">Transmembrane helix</keyword>
<sequence>MFGEKKTRSKEAKWMVTFADLITLLFCFFVYLSLFNKPQVDLKTGFVVSEKTISNLTGRLPENIVKGFKSMKGTYFDTKEMFTEKLETLIGQKQTGLFKTQILIESIAKGKVKESAGVMKVGIILNEKVEEDLRIPLFFAGNARRGPVDPELCTKEGLTKNPKEIQEFDYVLGAEIEIIPGGENEAFFPLCLVNDKLYEEPEEILVQIGKLRGDVERGNFVTRSIIIQDDEPLPTVTFEIARRDLYKGISNITAHISPISGVKTDIPLKFAGTAKERKDFRFVDGATIEIYPYTEKGTVEIEVIQDEVPLYATRTLVIEMEDNSLLNADIGKISKQVNTIIGAQEMKDCSGINRFLRENEAFASFELNASKSRCILSLPSSFLFLSGGATIAQEVVVQLSSFLKEIRDRYELEGDAIRVDGHTDDVPLSKKGKYKNNWELSTVRATNVATLMMENVGFNPERIAISGYADTRPKASYVSENGNRKSGRELQKARKANRRVELIFTRPTKKERTRKFFPEPNAG</sequence>
<reference evidence="10" key="1">
    <citation type="submission" date="2018-05" db="EMBL/GenBank/DDBJ databases">
        <authorList>
            <person name="Lanie J.A."/>
            <person name="Ng W.-L."/>
            <person name="Kazmierczak K.M."/>
            <person name="Andrzejewski T.M."/>
            <person name="Davidsen T.M."/>
            <person name="Wayne K.J."/>
            <person name="Tettelin H."/>
            <person name="Glass J.I."/>
            <person name="Rusch D."/>
            <person name="Podicherti R."/>
            <person name="Tsui H.-C.T."/>
            <person name="Winkler M.E."/>
        </authorList>
    </citation>
    <scope>NUCLEOTIDE SEQUENCE</scope>
</reference>
<comment type="subcellular location">
    <subcellularLocation>
        <location evidence="1">Cell membrane</location>
        <topology evidence="1">Single-pass membrane protein</topology>
    </subcellularLocation>
</comment>
<dbReference type="Pfam" id="PF13677">
    <property type="entry name" value="MotB_plug"/>
    <property type="match status" value="1"/>
</dbReference>
<evidence type="ECO:0000256" key="4">
    <source>
        <dbReference type="ARBA" id="ARBA00022692"/>
    </source>
</evidence>
<feature type="domain" description="OmpA-like" evidence="9">
    <location>
        <begin position="371"/>
        <end position="508"/>
    </location>
</feature>
<dbReference type="InterPro" id="IPR006665">
    <property type="entry name" value="OmpA-like"/>
</dbReference>
<protein>
    <recommendedName>
        <fullName evidence="9">OmpA-like domain-containing protein</fullName>
    </recommendedName>
</protein>
<proteinExistence type="inferred from homology"/>
<dbReference type="InterPro" id="IPR025713">
    <property type="entry name" value="MotB-like_N_dom"/>
</dbReference>
<dbReference type="SUPFAM" id="SSF141072">
    <property type="entry name" value="CalX-like"/>
    <property type="match status" value="1"/>
</dbReference>